<dbReference type="GO" id="GO:0005524">
    <property type="term" value="F:ATP binding"/>
    <property type="evidence" value="ECO:0007669"/>
    <property type="project" value="UniProtKB-UniRule"/>
</dbReference>
<dbReference type="EC" id="2.7.11.1" evidence="1"/>
<dbReference type="Gene3D" id="1.10.510.10">
    <property type="entry name" value="Transferase(Phosphotransferase) domain 1"/>
    <property type="match status" value="1"/>
</dbReference>
<comment type="catalytic activity">
    <reaction evidence="7">
        <text>L-threonyl-[protein] + ATP = O-phospho-L-threonyl-[protein] + ADP + H(+)</text>
        <dbReference type="Rhea" id="RHEA:46608"/>
        <dbReference type="Rhea" id="RHEA-COMP:11060"/>
        <dbReference type="Rhea" id="RHEA-COMP:11605"/>
        <dbReference type="ChEBI" id="CHEBI:15378"/>
        <dbReference type="ChEBI" id="CHEBI:30013"/>
        <dbReference type="ChEBI" id="CHEBI:30616"/>
        <dbReference type="ChEBI" id="CHEBI:61977"/>
        <dbReference type="ChEBI" id="CHEBI:456216"/>
        <dbReference type="EC" id="2.7.11.1"/>
    </reaction>
</comment>
<dbReference type="STRING" id="857967.G0QMP1"/>
<evidence type="ECO:0000256" key="9">
    <source>
        <dbReference type="PROSITE-ProRule" id="PRU10141"/>
    </source>
</evidence>
<evidence type="ECO:0000259" key="10">
    <source>
        <dbReference type="PROSITE" id="PS50011"/>
    </source>
</evidence>
<feature type="binding site" evidence="9">
    <location>
        <position position="32"/>
    </location>
    <ligand>
        <name>ATP</name>
        <dbReference type="ChEBI" id="CHEBI:30616"/>
    </ligand>
</feature>
<keyword evidence="12" id="KW-1185">Reference proteome</keyword>
<evidence type="ECO:0000256" key="3">
    <source>
        <dbReference type="ARBA" id="ARBA00022679"/>
    </source>
</evidence>
<dbReference type="InterPro" id="IPR000719">
    <property type="entry name" value="Prot_kinase_dom"/>
</dbReference>
<dbReference type="GeneID" id="14909699"/>
<dbReference type="eggNOG" id="KOG0583">
    <property type="taxonomic scope" value="Eukaryota"/>
</dbReference>
<dbReference type="Gene3D" id="3.30.200.20">
    <property type="entry name" value="Phosphorylase Kinase, domain 1"/>
    <property type="match status" value="1"/>
</dbReference>
<evidence type="ECO:0000256" key="5">
    <source>
        <dbReference type="ARBA" id="ARBA00022777"/>
    </source>
</evidence>
<proteinExistence type="predicted"/>
<keyword evidence="3 11" id="KW-0808">Transferase</keyword>
<evidence type="ECO:0000256" key="2">
    <source>
        <dbReference type="ARBA" id="ARBA00022527"/>
    </source>
</evidence>
<evidence type="ECO:0000256" key="6">
    <source>
        <dbReference type="ARBA" id="ARBA00022840"/>
    </source>
</evidence>
<dbReference type="SUPFAM" id="SSF56112">
    <property type="entry name" value="Protein kinase-like (PK-like)"/>
    <property type="match status" value="1"/>
</dbReference>
<dbReference type="InParanoid" id="G0QMP1"/>
<dbReference type="AlphaFoldDB" id="G0QMP1"/>
<dbReference type="Pfam" id="PF00069">
    <property type="entry name" value="Pkinase"/>
    <property type="match status" value="1"/>
</dbReference>
<sequence length="198" mass="23197">MIQNYKIHEKLGFGKFSDVHLCSKCDKKYAVKLYKEDTCYNQKEKKILGILDHPNIVTLVDFGDFGLSCQLNSDDILLNEIVGTQNYMPPEMINNKEYKGAEVDIFCVGVILFCFVYRFQPWIQQASGKDPLYGLLSSRNYGKYWDILGRKKHDPEKRITLDNIKTHEWTQGEICSQEEIIQQMSLRREIFIKKQQNI</sequence>
<dbReference type="PROSITE" id="PS00107">
    <property type="entry name" value="PROTEIN_KINASE_ATP"/>
    <property type="match status" value="1"/>
</dbReference>
<evidence type="ECO:0000256" key="8">
    <source>
        <dbReference type="ARBA" id="ARBA00048679"/>
    </source>
</evidence>
<dbReference type="PANTHER" id="PTHR43895:SF32">
    <property type="entry name" value="SERINE_THREONINE-PROTEIN KINASE CHK1"/>
    <property type="match status" value="1"/>
</dbReference>
<name>G0QMP1_ICHMU</name>
<dbReference type="PANTHER" id="PTHR43895">
    <property type="entry name" value="CALCIUM/CALMODULIN-DEPENDENT PROTEIN KINASE KINASE-RELATED"/>
    <property type="match status" value="1"/>
</dbReference>
<evidence type="ECO:0000313" key="11">
    <source>
        <dbReference type="EMBL" id="EGR33516.1"/>
    </source>
</evidence>
<evidence type="ECO:0000256" key="7">
    <source>
        <dbReference type="ARBA" id="ARBA00047899"/>
    </source>
</evidence>
<reference evidence="11 12" key="1">
    <citation type="submission" date="2011-07" db="EMBL/GenBank/DDBJ databases">
        <authorList>
            <person name="Coyne R."/>
            <person name="Brami D."/>
            <person name="Johnson J."/>
            <person name="Hostetler J."/>
            <person name="Hannick L."/>
            <person name="Clark T."/>
            <person name="Cassidy-Hanley D."/>
            <person name="Inman J."/>
        </authorList>
    </citation>
    <scope>NUCLEOTIDE SEQUENCE [LARGE SCALE GENOMIC DNA]</scope>
    <source>
        <strain evidence="11 12">G5</strain>
    </source>
</reference>
<keyword evidence="2" id="KW-0723">Serine/threonine-protein kinase</keyword>
<keyword evidence="4 9" id="KW-0547">Nucleotide-binding</keyword>
<gene>
    <name evidence="11" type="ORF">IMG5_050830</name>
</gene>
<organism evidence="11 12">
    <name type="scientific">Ichthyophthirius multifiliis</name>
    <name type="common">White spot disease agent</name>
    <name type="synonym">Ich</name>
    <dbReference type="NCBI Taxonomy" id="5932"/>
    <lineage>
        <taxon>Eukaryota</taxon>
        <taxon>Sar</taxon>
        <taxon>Alveolata</taxon>
        <taxon>Ciliophora</taxon>
        <taxon>Intramacronucleata</taxon>
        <taxon>Oligohymenophorea</taxon>
        <taxon>Hymenostomatida</taxon>
        <taxon>Ophryoglenina</taxon>
        <taxon>Ichthyophthirius</taxon>
    </lineage>
</organism>
<dbReference type="EMBL" id="GL983434">
    <property type="protein sequence ID" value="EGR33516.1"/>
    <property type="molecule type" value="Genomic_DNA"/>
</dbReference>
<dbReference type="GO" id="GO:0007165">
    <property type="term" value="P:signal transduction"/>
    <property type="evidence" value="ECO:0007669"/>
    <property type="project" value="TreeGrafter"/>
</dbReference>
<dbReference type="GO" id="GO:0106310">
    <property type="term" value="F:protein serine kinase activity"/>
    <property type="evidence" value="ECO:0007669"/>
    <property type="project" value="RHEA"/>
</dbReference>
<dbReference type="PROSITE" id="PS50011">
    <property type="entry name" value="PROTEIN_KINASE_DOM"/>
    <property type="match status" value="1"/>
</dbReference>
<dbReference type="GO" id="GO:0004674">
    <property type="term" value="F:protein serine/threonine kinase activity"/>
    <property type="evidence" value="ECO:0007669"/>
    <property type="project" value="UniProtKB-KW"/>
</dbReference>
<accession>G0QMP1</accession>
<dbReference type="Proteomes" id="UP000008983">
    <property type="component" value="Unassembled WGS sequence"/>
</dbReference>
<evidence type="ECO:0000256" key="1">
    <source>
        <dbReference type="ARBA" id="ARBA00012513"/>
    </source>
</evidence>
<evidence type="ECO:0000256" key="4">
    <source>
        <dbReference type="ARBA" id="ARBA00022741"/>
    </source>
</evidence>
<evidence type="ECO:0000313" key="12">
    <source>
        <dbReference type="Proteomes" id="UP000008983"/>
    </source>
</evidence>
<feature type="domain" description="Protein kinase" evidence="10">
    <location>
        <begin position="1"/>
        <end position="170"/>
    </location>
</feature>
<keyword evidence="5 11" id="KW-0418">Kinase</keyword>
<dbReference type="InterPro" id="IPR017441">
    <property type="entry name" value="Protein_kinase_ATP_BS"/>
</dbReference>
<dbReference type="RefSeq" id="XP_004037502.1">
    <property type="nucleotide sequence ID" value="XM_004037454.1"/>
</dbReference>
<dbReference type="OrthoDB" id="193931at2759"/>
<comment type="catalytic activity">
    <reaction evidence="8">
        <text>L-seryl-[protein] + ATP = O-phospho-L-seryl-[protein] + ADP + H(+)</text>
        <dbReference type="Rhea" id="RHEA:17989"/>
        <dbReference type="Rhea" id="RHEA-COMP:9863"/>
        <dbReference type="Rhea" id="RHEA-COMP:11604"/>
        <dbReference type="ChEBI" id="CHEBI:15378"/>
        <dbReference type="ChEBI" id="CHEBI:29999"/>
        <dbReference type="ChEBI" id="CHEBI:30616"/>
        <dbReference type="ChEBI" id="CHEBI:83421"/>
        <dbReference type="ChEBI" id="CHEBI:456216"/>
        <dbReference type="EC" id="2.7.11.1"/>
    </reaction>
</comment>
<protein>
    <recommendedName>
        <fullName evidence="1">non-specific serine/threonine protein kinase</fullName>
        <ecNumber evidence="1">2.7.11.1</ecNumber>
    </recommendedName>
</protein>
<keyword evidence="6 9" id="KW-0067">ATP-binding</keyword>
<dbReference type="SMART" id="SM00220">
    <property type="entry name" value="S_TKc"/>
    <property type="match status" value="1"/>
</dbReference>
<dbReference type="InterPro" id="IPR011009">
    <property type="entry name" value="Kinase-like_dom_sf"/>
</dbReference>